<reference evidence="3 4" key="1">
    <citation type="journal article" date="2016" name="Mol. Biol. Evol.">
        <title>Comparative Genomics of Early-Diverging Mushroom-Forming Fungi Provides Insights into the Origins of Lignocellulose Decay Capabilities.</title>
        <authorList>
            <person name="Nagy L.G."/>
            <person name="Riley R."/>
            <person name="Tritt A."/>
            <person name="Adam C."/>
            <person name="Daum C."/>
            <person name="Floudas D."/>
            <person name="Sun H."/>
            <person name="Yadav J.S."/>
            <person name="Pangilinan J."/>
            <person name="Larsson K.H."/>
            <person name="Matsuura K."/>
            <person name="Barry K."/>
            <person name="Labutti K."/>
            <person name="Kuo R."/>
            <person name="Ohm R.A."/>
            <person name="Bhattacharya S.S."/>
            <person name="Shirouzu T."/>
            <person name="Yoshinaga Y."/>
            <person name="Martin F.M."/>
            <person name="Grigoriev I.V."/>
            <person name="Hibbett D.S."/>
        </authorList>
    </citation>
    <scope>NUCLEOTIDE SEQUENCE [LARGE SCALE GENOMIC DNA]</scope>
    <source>
        <strain evidence="3 4">HHB9708</strain>
    </source>
</reference>
<dbReference type="PROSITE" id="PS50007">
    <property type="entry name" value="PIPLC_X_DOMAIN"/>
    <property type="match status" value="1"/>
</dbReference>
<gene>
    <name evidence="3" type="ORF">SISNIDRAFT_417531</name>
</gene>
<name>A0A164PPV7_9AGAM</name>
<dbReference type="GO" id="GO:0008233">
    <property type="term" value="F:peptidase activity"/>
    <property type="evidence" value="ECO:0007669"/>
    <property type="project" value="InterPro"/>
</dbReference>
<dbReference type="Pfam" id="PF12146">
    <property type="entry name" value="Hydrolase_4"/>
    <property type="match status" value="1"/>
</dbReference>
<dbReference type="InterPro" id="IPR029058">
    <property type="entry name" value="AB_hydrolase_fold"/>
</dbReference>
<dbReference type="InterPro" id="IPR051044">
    <property type="entry name" value="MAG_DAG_Lipase"/>
</dbReference>
<dbReference type="EMBL" id="KV419432">
    <property type="protein sequence ID" value="KZS88928.1"/>
    <property type="molecule type" value="Genomic_DNA"/>
</dbReference>
<keyword evidence="1" id="KW-0378">Hydrolase</keyword>
<dbReference type="InterPro" id="IPR022742">
    <property type="entry name" value="Hydrolase_4"/>
</dbReference>
<dbReference type="Gene3D" id="3.40.50.1820">
    <property type="entry name" value="alpha/beta hydrolase"/>
    <property type="match status" value="1"/>
</dbReference>
<evidence type="ECO:0000256" key="1">
    <source>
        <dbReference type="ARBA" id="ARBA00022801"/>
    </source>
</evidence>
<dbReference type="SUPFAM" id="SSF53474">
    <property type="entry name" value="alpha/beta-Hydrolases"/>
    <property type="match status" value="1"/>
</dbReference>
<dbReference type="InterPro" id="IPR002410">
    <property type="entry name" value="Peptidase_S33"/>
</dbReference>
<dbReference type="OrthoDB" id="10249433at2759"/>
<protein>
    <submittedName>
        <fullName evidence="3">Lysophospholipase</fullName>
    </submittedName>
</protein>
<proteinExistence type="predicted"/>
<dbReference type="STRING" id="1314777.A0A164PPV7"/>
<dbReference type="GO" id="GO:0006508">
    <property type="term" value="P:proteolysis"/>
    <property type="evidence" value="ECO:0007669"/>
    <property type="project" value="InterPro"/>
</dbReference>
<dbReference type="Proteomes" id="UP000076722">
    <property type="component" value="Unassembled WGS sequence"/>
</dbReference>
<dbReference type="PRINTS" id="PR00793">
    <property type="entry name" value="PROAMNOPTASE"/>
</dbReference>
<keyword evidence="4" id="KW-1185">Reference proteome</keyword>
<dbReference type="AlphaFoldDB" id="A0A164PPV7"/>
<organism evidence="3 4">
    <name type="scientific">Sistotremastrum niveocremeum HHB9708</name>
    <dbReference type="NCBI Taxonomy" id="1314777"/>
    <lineage>
        <taxon>Eukaryota</taxon>
        <taxon>Fungi</taxon>
        <taxon>Dikarya</taxon>
        <taxon>Basidiomycota</taxon>
        <taxon>Agaricomycotina</taxon>
        <taxon>Agaricomycetes</taxon>
        <taxon>Sistotremastrales</taxon>
        <taxon>Sistotremastraceae</taxon>
        <taxon>Sertulicium</taxon>
        <taxon>Sertulicium niveocremeum</taxon>
    </lineage>
</organism>
<evidence type="ECO:0000259" key="2">
    <source>
        <dbReference type="Pfam" id="PF12146"/>
    </source>
</evidence>
<feature type="domain" description="Serine aminopeptidase S33" evidence="2">
    <location>
        <begin position="25"/>
        <end position="279"/>
    </location>
</feature>
<sequence length="306" mass="34105">MAETQWLTGPKETSFFVAVYSPSTPAKAVVLFLHGFGEHIGRYEAVFPRWTEHNIAVVTFDQRGFGRTALDVEHKSKDSSYGKTSTVDHMRDADFFLKWAREKFPEVPVFLLGHSMGGALALAFPTRSIAWPSRESVKSLSGVIATSPLLRQAVPASKIQRWLGGKLSVLSPWTTIPAPVKAEDLTHDPAINEAYLKDPLILQKGTLKGLSDMLNLGEHISDLDYQDWPKDLPVLLLHGTADKVTSHLATEKFFNEVNTSVKNYVPFEGGYHELHNEPDGVREKVIDECISWVEARIDPVKTRASL</sequence>
<evidence type="ECO:0000313" key="4">
    <source>
        <dbReference type="Proteomes" id="UP000076722"/>
    </source>
</evidence>
<evidence type="ECO:0000313" key="3">
    <source>
        <dbReference type="EMBL" id="KZS88928.1"/>
    </source>
</evidence>
<dbReference type="PANTHER" id="PTHR11614">
    <property type="entry name" value="PHOSPHOLIPASE-RELATED"/>
    <property type="match status" value="1"/>
</dbReference>
<accession>A0A164PPV7</accession>